<dbReference type="AlphaFoldDB" id="A0A7S1NPL0"/>
<evidence type="ECO:0000313" key="1">
    <source>
        <dbReference type="EMBL" id="CAD9032266.1"/>
    </source>
</evidence>
<gene>
    <name evidence="1" type="ORF">EGYM00392_LOCUS43409</name>
</gene>
<accession>A0A7S1NPL0</accession>
<proteinExistence type="predicted"/>
<organism evidence="1">
    <name type="scientific">Eutreptiella gymnastica</name>
    <dbReference type="NCBI Taxonomy" id="73025"/>
    <lineage>
        <taxon>Eukaryota</taxon>
        <taxon>Discoba</taxon>
        <taxon>Euglenozoa</taxon>
        <taxon>Euglenida</taxon>
        <taxon>Spirocuta</taxon>
        <taxon>Euglenophyceae</taxon>
        <taxon>Eutreptiales</taxon>
        <taxon>Eutreptiaceae</taxon>
        <taxon>Eutreptiella</taxon>
    </lineage>
</organism>
<reference evidence="1" key="1">
    <citation type="submission" date="2021-01" db="EMBL/GenBank/DDBJ databases">
        <authorList>
            <person name="Corre E."/>
            <person name="Pelletier E."/>
            <person name="Niang G."/>
            <person name="Scheremetjew M."/>
            <person name="Finn R."/>
            <person name="Kale V."/>
            <person name="Holt S."/>
            <person name="Cochrane G."/>
            <person name="Meng A."/>
            <person name="Brown T."/>
            <person name="Cohen L."/>
        </authorList>
    </citation>
    <scope>NUCLEOTIDE SEQUENCE</scope>
    <source>
        <strain evidence="1">NIES-381</strain>
    </source>
</reference>
<name>A0A7S1NPL0_9EUGL</name>
<dbReference type="EMBL" id="HBGA01116555">
    <property type="protein sequence ID" value="CAD9032266.1"/>
    <property type="molecule type" value="Transcribed_RNA"/>
</dbReference>
<protein>
    <submittedName>
        <fullName evidence="1">Uncharacterized protein</fullName>
    </submittedName>
</protein>
<sequence>MAQLHQHPSPPASISGSIKFVALTELYRGVPGACHSPRNSIAPTSLGVYLYLVFSNPAELYGTITTKPMRNFLVFGLQMDSLLNEASGIWIRENWNTAQWPTNCLKCQFSGTLPRMSMSNLPSYLPKYLLVRAQLTARSRFQNSMDHTTSNLLTLFNQIII</sequence>